<accession>A0A1V6CE21</accession>
<keyword evidence="5" id="KW-0378">Hydrolase</keyword>
<dbReference type="Gene3D" id="1.20.120.580">
    <property type="entry name" value="bsu32300-like"/>
    <property type="match status" value="1"/>
</dbReference>
<comment type="caution">
    <text evidence="7">The sequence shown here is derived from an EMBL/GenBank/DDBJ whole genome shotgun (WGS) entry which is preliminary data.</text>
</comment>
<evidence type="ECO:0000256" key="3">
    <source>
        <dbReference type="ARBA" id="ARBA00022722"/>
    </source>
</evidence>
<evidence type="ECO:0008006" key="8">
    <source>
        <dbReference type="Google" id="ProtNLM"/>
    </source>
</evidence>
<dbReference type="InterPro" id="IPR051813">
    <property type="entry name" value="HepT_RNase_toxin"/>
</dbReference>
<proteinExistence type="inferred from homology"/>
<dbReference type="InterPro" id="IPR037038">
    <property type="entry name" value="HepT-like_sf"/>
</dbReference>
<evidence type="ECO:0000313" key="7">
    <source>
        <dbReference type="EMBL" id="OQB75179.1"/>
    </source>
</evidence>
<dbReference type="AlphaFoldDB" id="A0A1V6CE21"/>
<reference evidence="7" key="1">
    <citation type="submission" date="2017-02" db="EMBL/GenBank/DDBJ databases">
        <title>Delving into the versatile metabolic prowess of the omnipresent phylum Bacteroidetes.</title>
        <authorList>
            <person name="Nobu M.K."/>
            <person name="Mei R."/>
            <person name="Narihiro T."/>
            <person name="Kuroda K."/>
            <person name="Liu W.-T."/>
        </authorList>
    </citation>
    <scope>NUCLEOTIDE SEQUENCE</scope>
    <source>
        <strain evidence="7">ADurb.Bin131</strain>
    </source>
</reference>
<evidence type="ECO:0000256" key="2">
    <source>
        <dbReference type="ARBA" id="ARBA00022649"/>
    </source>
</evidence>
<sequence>MKQDILYLKHILEEINFLLKETRLITYEDFISNELLKRGCTRSFEIIGEAVKHISSGLKNKYKDIEWRKIAGMRDRIIHYYFGVNYNIVWQTIKDKLPELKRKIKDVINTEGL</sequence>
<dbReference type="PANTHER" id="PTHR34139">
    <property type="entry name" value="UPF0331 PROTEIN MJ0127"/>
    <property type="match status" value="1"/>
</dbReference>
<dbReference type="Pfam" id="PF01934">
    <property type="entry name" value="HepT-like"/>
    <property type="match status" value="1"/>
</dbReference>
<evidence type="ECO:0000256" key="6">
    <source>
        <dbReference type="ARBA" id="ARBA00024207"/>
    </source>
</evidence>
<dbReference type="GO" id="GO:0016787">
    <property type="term" value="F:hydrolase activity"/>
    <property type="evidence" value="ECO:0007669"/>
    <property type="project" value="UniProtKB-KW"/>
</dbReference>
<keyword evidence="4" id="KW-0547">Nucleotide-binding</keyword>
<keyword evidence="2" id="KW-1277">Toxin-antitoxin system</keyword>
<dbReference type="GO" id="GO:0110001">
    <property type="term" value="C:toxin-antitoxin complex"/>
    <property type="evidence" value="ECO:0007669"/>
    <property type="project" value="InterPro"/>
</dbReference>
<dbReference type="EMBL" id="MWDQ01000022">
    <property type="protein sequence ID" value="OQB75179.1"/>
    <property type="molecule type" value="Genomic_DNA"/>
</dbReference>
<evidence type="ECO:0000256" key="4">
    <source>
        <dbReference type="ARBA" id="ARBA00022741"/>
    </source>
</evidence>
<dbReference type="Proteomes" id="UP000485562">
    <property type="component" value="Unassembled WGS sequence"/>
</dbReference>
<name>A0A1V6CE21_UNCT6</name>
<dbReference type="GO" id="GO:0000166">
    <property type="term" value="F:nucleotide binding"/>
    <property type="evidence" value="ECO:0007669"/>
    <property type="project" value="UniProtKB-KW"/>
</dbReference>
<keyword evidence="1" id="KW-0597">Phosphoprotein</keyword>
<gene>
    <name evidence="7" type="ORF">BWX89_00122</name>
</gene>
<dbReference type="GO" id="GO:0004540">
    <property type="term" value="F:RNA nuclease activity"/>
    <property type="evidence" value="ECO:0007669"/>
    <property type="project" value="InterPro"/>
</dbReference>
<dbReference type="InterPro" id="IPR008201">
    <property type="entry name" value="HepT-like"/>
</dbReference>
<evidence type="ECO:0000256" key="5">
    <source>
        <dbReference type="ARBA" id="ARBA00022801"/>
    </source>
</evidence>
<organism evidence="7">
    <name type="scientific">candidate division TA06 bacterium ADurb.Bin131</name>
    <dbReference type="NCBI Taxonomy" id="1852827"/>
    <lineage>
        <taxon>Bacteria</taxon>
        <taxon>Bacteria division TA06</taxon>
    </lineage>
</organism>
<comment type="similarity">
    <text evidence="6">Belongs to the HepT RNase toxin family.</text>
</comment>
<keyword evidence="3" id="KW-0540">Nuclease</keyword>
<protein>
    <recommendedName>
        <fullName evidence="8">Nucleotidyltransferase substrate binding protein like protein</fullName>
    </recommendedName>
</protein>
<dbReference type="PANTHER" id="PTHR34139:SF1">
    <property type="entry name" value="RNASE MJ1380-RELATED"/>
    <property type="match status" value="1"/>
</dbReference>
<evidence type="ECO:0000256" key="1">
    <source>
        <dbReference type="ARBA" id="ARBA00022553"/>
    </source>
</evidence>